<dbReference type="InterPro" id="IPR008258">
    <property type="entry name" value="Transglycosylase_SLT_dom_1"/>
</dbReference>
<feature type="chain" id="PRO_5011550415" evidence="3">
    <location>
        <begin position="25"/>
        <end position="659"/>
    </location>
</feature>
<gene>
    <name evidence="6" type="ORF">SAMN04488070_1931</name>
</gene>
<name>A0A1I6HM09_9GAMM</name>
<proteinExistence type="inferred from homology"/>
<comment type="similarity">
    <text evidence="1">Belongs to the transglycosylase Slt family.</text>
</comment>
<organism evidence="6 7">
    <name type="scientific">Pseudidiomarina maritima</name>
    <dbReference type="NCBI Taxonomy" id="519453"/>
    <lineage>
        <taxon>Bacteria</taxon>
        <taxon>Pseudomonadati</taxon>
        <taxon>Pseudomonadota</taxon>
        <taxon>Gammaproteobacteria</taxon>
        <taxon>Alteromonadales</taxon>
        <taxon>Idiomarinaceae</taxon>
        <taxon>Pseudidiomarina</taxon>
    </lineage>
</organism>
<dbReference type="InterPro" id="IPR012289">
    <property type="entry name" value="Lytic_TGlycosylase_superhlx_L"/>
</dbReference>
<evidence type="ECO:0000313" key="7">
    <source>
        <dbReference type="Proteomes" id="UP000199424"/>
    </source>
</evidence>
<dbReference type="GO" id="GO:0004553">
    <property type="term" value="F:hydrolase activity, hydrolyzing O-glycosyl compounds"/>
    <property type="evidence" value="ECO:0007669"/>
    <property type="project" value="InterPro"/>
</dbReference>
<evidence type="ECO:0000256" key="1">
    <source>
        <dbReference type="ARBA" id="ARBA00007734"/>
    </source>
</evidence>
<keyword evidence="2 3" id="KW-0732">Signal</keyword>
<dbReference type="Gene3D" id="1.10.1240.20">
    <property type="entry name" value="Lytic transglycosylase, superhelical linker domain"/>
    <property type="match status" value="1"/>
</dbReference>
<feature type="signal peptide" evidence="3">
    <location>
        <begin position="1"/>
        <end position="24"/>
    </location>
</feature>
<evidence type="ECO:0000313" key="6">
    <source>
        <dbReference type="EMBL" id="SFR55485.1"/>
    </source>
</evidence>
<keyword evidence="7" id="KW-1185">Reference proteome</keyword>
<evidence type="ECO:0000256" key="3">
    <source>
        <dbReference type="SAM" id="SignalP"/>
    </source>
</evidence>
<dbReference type="GO" id="GO:0042597">
    <property type="term" value="C:periplasmic space"/>
    <property type="evidence" value="ECO:0007669"/>
    <property type="project" value="InterPro"/>
</dbReference>
<dbReference type="InterPro" id="IPR008939">
    <property type="entry name" value="Lytic_TGlycosylase_superhlx_U"/>
</dbReference>
<reference evidence="7" key="1">
    <citation type="submission" date="2016-10" db="EMBL/GenBank/DDBJ databases">
        <authorList>
            <person name="Varghese N."/>
            <person name="Submissions S."/>
        </authorList>
    </citation>
    <scope>NUCLEOTIDE SEQUENCE [LARGE SCALE GENOMIC DNA]</scope>
    <source>
        <strain evidence="7">CGMCC 1.7285</strain>
    </source>
</reference>
<accession>A0A1I6HM09</accession>
<dbReference type="AlphaFoldDB" id="A0A1I6HM09"/>
<evidence type="ECO:0000259" key="5">
    <source>
        <dbReference type="Pfam" id="PF14718"/>
    </source>
</evidence>
<dbReference type="PANTHER" id="PTHR37423:SF5">
    <property type="entry name" value="SOLUBLE LYTIC MUREIN TRANSGLYCOSYLASE"/>
    <property type="match status" value="1"/>
</dbReference>
<dbReference type="InterPro" id="IPR037061">
    <property type="entry name" value="Lytic_TGlycoase_superhlx_L_sf"/>
</dbReference>
<dbReference type="Pfam" id="PF14718">
    <property type="entry name" value="SLT_L"/>
    <property type="match status" value="1"/>
</dbReference>
<dbReference type="Proteomes" id="UP000199424">
    <property type="component" value="Unassembled WGS sequence"/>
</dbReference>
<dbReference type="EMBL" id="FOYU01000003">
    <property type="protein sequence ID" value="SFR55485.1"/>
    <property type="molecule type" value="Genomic_DNA"/>
</dbReference>
<dbReference type="RefSeq" id="WP_092857990.1">
    <property type="nucleotide sequence ID" value="NZ_FOYU01000003.1"/>
</dbReference>
<evidence type="ECO:0000256" key="2">
    <source>
        <dbReference type="ARBA" id="ARBA00022729"/>
    </source>
</evidence>
<protein>
    <submittedName>
        <fullName evidence="6">Soluble lytic murein transglycosylase</fullName>
    </submittedName>
</protein>
<evidence type="ECO:0000259" key="4">
    <source>
        <dbReference type="Pfam" id="PF01464"/>
    </source>
</evidence>
<dbReference type="SUPFAM" id="SSF53955">
    <property type="entry name" value="Lysozyme-like"/>
    <property type="match status" value="1"/>
</dbReference>
<dbReference type="PANTHER" id="PTHR37423">
    <property type="entry name" value="SOLUBLE LYTIC MUREIN TRANSGLYCOSYLASE-RELATED"/>
    <property type="match status" value="1"/>
</dbReference>
<dbReference type="Gene3D" id="1.10.530.10">
    <property type="match status" value="1"/>
</dbReference>
<dbReference type="Pfam" id="PF01464">
    <property type="entry name" value="SLT"/>
    <property type="match status" value="1"/>
</dbReference>
<feature type="domain" description="Lytic transglycosylase superhelical linker" evidence="5">
    <location>
        <begin position="419"/>
        <end position="483"/>
    </location>
</feature>
<dbReference type="Gene3D" id="1.25.20.10">
    <property type="entry name" value="Bacterial muramidases"/>
    <property type="match status" value="1"/>
</dbReference>
<dbReference type="InterPro" id="IPR023346">
    <property type="entry name" value="Lysozyme-like_dom_sf"/>
</dbReference>
<dbReference type="CDD" id="cd13401">
    <property type="entry name" value="Slt70-like"/>
    <property type="match status" value="1"/>
</dbReference>
<sequence>MSKWYQQFCTVLLCASSLVSGIHASEAQTAQATASPIDVRAQQRELFLEAEAALKNRQLDDYSRLIEALGAYPLVPYLEADYIRLLATPKDDARVSEFLDQHYLSPLGWQVRSVWLDKLMDDHHYEQFLSYYEYPGSIRHQCFAVYAQLATGTGDTAPILRLVNDIWLTGESLPKDCDPVLEAWTNAGMRTADMIWQRIVLAAEGGQHTLIPYLQKLLPENMQYLAEHYHRVRRNPANLTQRKYLSGDFPKHETQIVTYGLGRLIWRDPDVALELMDSLPAHINFSAEQYLLLRQTFAVALSLKDHDQASRWLARLDATEHTDATLHWQLAEWLREGAWTQIMSLVPRLPDTQRESDQWQYWFARSLEAQGFGPVSKQIFERLAQQRSYYGFLAAAKLKQSLSLSREALELPPEQISRVRQLPGVQRAYELRALDRGLDARREWNSLLEHLPPDDQRALAVIASDWGWHDQAIYTLGTLGEYDAIAQRFPTAYLEEHQQFSDAANIDVNWALAVSRRESAFRDDARSHAGAYGLMQLLPSTANLVERRDVSVHELFNPSYNIRLGTRYLADLQRRLGDNWILATAAYNAGIYRVYDWLPAQPMEVDRWIELIPYAETRNYVKNVLAYQQIYRTLRENELQPELFGELVPMQISGAQLKR</sequence>
<feature type="domain" description="Transglycosylase SLT" evidence="4">
    <location>
        <begin position="501"/>
        <end position="598"/>
    </location>
</feature>
<dbReference type="SUPFAM" id="SSF48435">
    <property type="entry name" value="Bacterial muramidases"/>
    <property type="match status" value="1"/>
</dbReference>